<dbReference type="OrthoDB" id="4943016at2"/>
<protein>
    <submittedName>
        <fullName evidence="1">Uncharacterized protein</fullName>
    </submittedName>
</protein>
<name>A0A286H4F7_9ACTN</name>
<gene>
    <name evidence="1" type="ORF">SAMN06272739_3421</name>
</gene>
<dbReference type="RefSeq" id="WP_143278485.1">
    <property type="nucleotide sequence ID" value="NZ_OCNK01000004.1"/>
</dbReference>
<sequence>MTDGHPTAPGPVVALCRGETCASSAGAAAAAASLAAAVRDTRGAVLVTTGCLRRCTLATVAAVAHRSGVGECSGPTLWLSGVHHAERQDALSEWIRAGGPGAAAEPDDGLPATLVPAAAALGAPMRFAPGG</sequence>
<proteinExistence type="predicted"/>
<keyword evidence="2" id="KW-1185">Reference proteome</keyword>
<dbReference type="Proteomes" id="UP000219482">
    <property type="component" value="Unassembled WGS sequence"/>
</dbReference>
<organism evidence="1 2">
    <name type="scientific">Blastococcus haudaquaticus</name>
    <dbReference type="NCBI Taxonomy" id="1938745"/>
    <lineage>
        <taxon>Bacteria</taxon>
        <taxon>Bacillati</taxon>
        <taxon>Actinomycetota</taxon>
        <taxon>Actinomycetes</taxon>
        <taxon>Geodermatophilales</taxon>
        <taxon>Geodermatophilaceae</taxon>
        <taxon>Blastococcus</taxon>
    </lineage>
</organism>
<dbReference type="EMBL" id="OCNK01000004">
    <property type="protein sequence ID" value="SOE02219.1"/>
    <property type="molecule type" value="Genomic_DNA"/>
</dbReference>
<reference evidence="2" key="1">
    <citation type="submission" date="2017-09" db="EMBL/GenBank/DDBJ databases">
        <authorList>
            <person name="Varghese N."/>
            <person name="Submissions S."/>
        </authorList>
    </citation>
    <scope>NUCLEOTIDE SEQUENCE [LARGE SCALE GENOMIC DNA]</scope>
    <source>
        <strain evidence="2">DSM 44270</strain>
    </source>
</reference>
<evidence type="ECO:0000313" key="2">
    <source>
        <dbReference type="Proteomes" id="UP000219482"/>
    </source>
</evidence>
<dbReference type="AlphaFoldDB" id="A0A286H4F7"/>
<evidence type="ECO:0000313" key="1">
    <source>
        <dbReference type="EMBL" id="SOE02219.1"/>
    </source>
</evidence>
<accession>A0A286H4F7</accession>